<dbReference type="EMBL" id="JBGBPQ010000027">
    <property type="protein sequence ID" value="KAL1498828.1"/>
    <property type="molecule type" value="Genomic_DNA"/>
</dbReference>
<dbReference type="PROSITE" id="PS00099">
    <property type="entry name" value="THIOLASE_3"/>
    <property type="match status" value="1"/>
</dbReference>
<dbReference type="PROSITE" id="PS00098">
    <property type="entry name" value="THIOLASE_1"/>
    <property type="match status" value="1"/>
</dbReference>
<dbReference type="Pfam" id="PF00108">
    <property type="entry name" value="Thiolase_N"/>
    <property type="match status" value="1"/>
</dbReference>
<dbReference type="AlphaFoldDB" id="A0AB34IEX6"/>
<keyword evidence="6" id="KW-0809">Transit peptide</keyword>
<evidence type="ECO:0000256" key="1">
    <source>
        <dbReference type="ARBA" id="ARBA00004275"/>
    </source>
</evidence>
<feature type="active site" description="Proton acceptor" evidence="11">
    <location>
        <position position="339"/>
    </location>
</feature>
<dbReference type="Gene3D" id="3.40.47.10">
    <property type="match status" value="2"/>
</dbReference>
<proteinExistence type="inferred from homology"/>
<comment type="pathway">
    <text evidence="2">Lipid metabolism.</text>
</comment>
<evidence type="ECO:0000313" key="15">
    <source>
        <dbReference type="EMBL" id="KAL1498828.1"/>
    </source>
</evidence>
<keyword evidence="4 12" id="KW-0808">Transferase</keyword>
<dbReference type="PIRSF" id="PIRSF000429">
    <property type="entry name" value="Ac-CoA_Ac_transf"/>
    <property type="match status" value="1"/>
</dbReference>
<evidence type="ECO:0000256" key="7">
    <source>
        <dbReference type="ARBA" id="ARBA00023098"/>
    </source>
</evidence>
<dbReference type="InterPro" id="IPR020617">
    <property type="entry name" value="Thiolase_C"/>
</dbReference>
<comment type="similarity">
    <text evidence="3 12">Belongs to the thiolase-like superfamily. Thiolase family.</text>
</comment>
<keyword evidence="8" id="KW-0576">Peroxisome</keyword>
<evidence type="ECO:0000256" key="8">
    <source>
        <dbReference type="ARBA" id="ARBA00023140"/>
    </source>
</evidence>
<dbReference type="InterPro" id="IPR020610">
    <property type="entry name" value="Thiolase_AS"/>
</dbReference>
<name>A0AB34IEX6_PRYPA</name>
<dbReference type="Proteomes" id="UP001515480">
    <property type="component" value="Unassembled WGS sequence"/>
</dbReference>
<keyword evidence="9 12" id="KW-0012">Acyltransferase</keyword>
<feature type="active site" description="Proton acceptor" evidence="11">
    <location>
        <position position="369"/>
    </location>
</feature>
<dbReference type="Pfam" id="PF02803">
    <property type="entry name" value="Thiolase_C"/>
    <property type="match status" value="1"/>
</dbReference>
<feature type="domain" description="Thiolase C-terminal" evidence="14">
    <location>
        <begin position="261"/>
        <end position="381"/>
    </location>
</feature>
<dbReference type="InterPro" id="IPR020616">
    <property type="entry name" value="Thiolase_N"/>
</dbReference>
<dbReference type="PANTHER" id="PTHR43853:SF8">
    <property type="entry name" value="3-KETOACYL-COA THIOLASE, PEROXISOMAL"/>
    <property type="match status" value="1"/>
</dbReference>
<dbReference type="InterPro" id="IPR020613">
    <property type="entry name" value="Thiolase_CS"/>
</dbReference>
<dbReference type="GO" id="GO:0005777">
    <property type="term" value="C:peroxisome"/>
    <property type="evidence" value="ECO:0007669"/>
    <property type="project" value="UniProtKB-SubCell"/>
</dbReference>
<comment type="caution">
    <text evidence="15">The sequence shown here is derived from an EMBL/GenBank/DDBJ whole genome shotgun (WGS) entry which is preliminary data.</text>
</comment>
<dbReference type="GO" id="GO:0003988">
    <property type="term" value="F:acetyl-CoA C-acyltransferase activity"/>
    <property type="evidence" value="ECO:0007669"/>
    <property type="project" value="UniProtKB-EC"/>
</dbReference>
<dbReference type="PANTHER" id="PTHR43853">
    <property type="entry name" value="3-KETOACYL-COA THIOLASE, PEROXISOMAL"/>
    <property type="match status" value="1"/>
</dbReference>
<evidence type="ECO:0000256" key="2">
    <source>
        <dbReference type="ARBA" id="ARBA00005189"/>
    </source>
</evidence>
<evidence type="ECO:0000256" key="12">
    <source>
        <dbReference type="RuleBase" id="RU003557"/>
    </source>
</evidence>
<evidence type="ECO:0000256" key="4">
    <source>
        <dbReference type="ARBA" id="ARBA00022679"/>
    </source>
</evidence>
<reference evidence="15 16" key="1">
    <citation type="journal article" date="2024" name="Science">
        <title>Giant polyketide synthase enzymes in the biosynthesis of giant marine polyether toxins.</title>
        <authorList>
            <person name="Fallon T.R."/>
            <person name="Shende V.V."/>
            <person name="Wierzbicki I.H."/>
            <person name="Pendleton A.L."/>
            <person name="Watervoot N.F."/>
            <person name="Auber R.P."/>
            <person name="Gonzalez D.J."/>
            <person name="Wisecaver J.H."/>
            <person name="Moore B.S."/>
        </authorList>
    </citation>
    <scope>NUCLEOTIDE SEQUENCE [LARGE SCALE GENOMIC DNA]</scope>
    <source>
        <strain evidence="15 16">12B1</strain>
    </source>
</reference>
<dbReference type="PROSITE" id="PS00737">
    <property type="entry name" value="THIOLASE_2"/>
    <property type="match status" value="1"/>
</dbReference>
<dbReference type="CDD" id="cd00751">
    <property type="entry name" value="thiolase"/>
    <property type="match status" value="1"/>
</dbReference>
<sequence>MTMGKEPEDVVVVSALRTPICKARRGALRNVTPDDLLCAVLRSTLSSTGLSPALLGDVAAGSYAGPARMAALRAGIPASVPLHAINRQCASGLQAVASVAAAIAAGHISIGIAAGVESMSCGGGASPAEMPPCNLNEILAHPLAAECLVPMGMTAENVAERYGVTRLEQDRMAASSHAKALAAQAGGRFSDEIVPITLEDGAQVTADDGPRKDSTLERLAALPAVFKEGGTVTAGSSSQVSDGAAAVLLMSRRTAEALGLRPLGTLRSYRVVGVQPEEMGIGPAAAVPAALDAAGVDMQSVDIFELNEAFAAQAVYCVKKLGIPEEKLNPNGGAIALGHPLGCTGARQVATLLHELRRSKKRFGVVTMCIGTGMGAAALFEADYE</sequence>
<evidence type="ECO:0000256" key="10">
    <source>
        <dbReference type="ARBA" id="ARBA00024073"/>
    </source>
</evidence>
<comment type="subcellular location">
    <subcellularLocation>
        <location evidence="1">Peroxisome</location>
    </subcellularLocation>
</comment>
<dbReference type="EC" id="2.3.1.16" evidence="10"/>
<accession>A0AB34IEX6</accession>
<dbReference type="GO" id="GO:0006635">
    <property type="term" value="P:fatty acid beta-oxidation"/>
    <property type="evidence" value="ECO:0007669"/>
    <property type="project" value="TreeGrafter"/>
</dbReference>
<evidence type="ECO:0000313" key="16">
    <source>
        <dbReference type="Proteomes" id="UP001515480"/>
    </source>
</evidence>
<evidence type="ECO:0000256" key="3">
    <source>
        <dbReference type="ARBA" id="ARBA00010982"/>
    </source>
</evidence>
<evidence type="ECO:0000256" key="6">
    <source>
        <dbReference type="ARBA" id="ARBA00022946"/>
    </source>
</evidence>
<dbReference type="GO" id="GO:0010124">
    <property type="term" value="P:phenylacetate catabolic process"/>
    <property type="evidence" value="ECO:0007669"/>
    <property type="project" value="TreeGrafter"/>
</dbReference>
<feature type="domain" description="Thiolase N-terminal" evidence="13">
    <location>
        <begin position="10"/>
        <end position="252"/>
    </location>
</feature>
<dbReference type="InterPro" id="IPR016039">
    <property type="entry name" value="Thiolase-like"/>
</dbReference>
<evidence type="ECO:0000256" key="11">
    <source>
        <dbReference type="PIRSR" id="PIRSR000429-1"/>
    </source>
</evidence>
<evidence type="ECO:0000256" key="9">
    <source>
        <dbReference type="ARBA" id="ARBA00023315"/>
    </source>
</evidence>
<gene>
    <name evidence="15" type="ORF">AB1Y20_014131</name>
</gene>
<dbReference type="InterPro" id="IPR020615">
    <property type="entry name" value="Thiolase_acyl_enz_int_AS"/>
</dbReference>
<dbReference type="FunFam" id="3.40.47.10:FF:000010">
    <property type="entry name" value="Acetyl-CoA acetyltransferase (Thiolase)"/>
    <property type="match status" value="1"/>
</dbReference>
<dbReference type="SUPFAM" id="SSF53901">
    <property type="entry name" value="Thiolase-like"/>
    <property type="match status" value="2"/>
</dbReference>
<organism evidence="15 16">
    <name type="scientific">Prymnesium parvum</name>
    <name type="common">Toxic golden alga</name>
    <dbReference type="NCBI Taxonomy" id="97485"/>
    <lineage>
        <taxon>Eukaryota</taxon>
        <taxon>Haptista</taxon>
        <taxon>Haptophyta</taxon>
        <taxon>Prymnesiophyceae</taxon>
        <taxon>Prymnesiales</taxon>
        <taxon>Prymnesiaceae</taxon>
        <taxon>Prymnesium</taxon>
    </lineage>
</organism>
<keyword evidence="5" id="KW-0276">Fatty acid metabolism</keyword>
<keyword evidence="7" id="KW-0443">Lipid metabolism</keyword>
<evidence type="ECO:0000256" key="5">
    <source>
        <dbReference type="ARBA" id="ARBA00022832"/>
    </source>
</evidence>
<dbReference type="NCBIfam" id="TIGR01930">
    <property type="entry name" value="AcCoA-C-Actrans"/>
    <property type="match status" value="1"/>
</dbReference>
<dbReference type="InterPro" id="IPR050215">
    <property type="entry name" value="Thiolase-like_sf_Thiolase"/>
</dbReference>
<keyword evidence="16" id="KW-1185">Reference proteome</keyword>
<evidence type="ECO:0000259" key="14">
    <source>
        <dbReference type="Pfam" id="PF02803"/>
    </source>
</evidence>
<protein>
    <recommendedName>
        <fullName evidence="10">acetyl-CoA C-acyltransferase</fullName>
        <ecNumber evidence="10">2.3.1.16</ecNumber>
    </recommendedName>
</protein>
<feature type="active site" description="Acyl-thioester intermediate" evidence="11">
    <location>
        <position position="89"/>
    </location>
</feature>
<dbReference type="InterPro" id="IPR002155">
    <property type="entry name" value="Thiolase"/>
</dbReference>
<evidence type="ECO:0000259" key="13">
    <source>
        <dbReference type="Pfam" id="PF00108"/>
    </source>
</evidence>